<evidence type="ECO:0000256" key="3">
    <source>
        <dbReference type="ARBA" id="ARBA00023004"/>
    </source>
</evidence>
<dbReference type="CDD" id="cd19165">
    <property type="entry name" value="HemeO"/>
    <property type="match status" value="1"/>
</dbReference>
<name>A0A7Z0EDG2_9MICO</name>
<comment type="caution">
    <text evidence="6">The sequence shown here is derived from an EMBL/GenBank/DDBJ whole genome shotgun (WGS) entry which is preliminary data.</text>
</comment>
<dbReference type="Proteomes" id="UP000537260">
    <property type="component" value="Unassembled WGS sequence"/>
</dbReference>
<dbReference type="PANTHER" id="PTHR10720:SF0">
    <property type="entry name" value="HEME OXYGENASE"/>
    <property type="match status" value="1"/>
</dbReference>
<keyword evidence="2 5" id="KW-0479">Metal-binding</keyword>
<dbReference type="AlphaFoldDB" id="A0A7Z0EDG2"/>
<dbReference type="Pfam" id="PF01126">
    <property type="entry name" value="Heme_oxygenase"/>
    <property type="match status" value="1"/>
</dbReference>
<sequence length="217" mass="23967">MTSTLIAAPFDLAGHIRASSQSQHTSTENRSFITELMGGSLSLAAYTQYLAQYAWIYEALEDLIGRVDVSTVPGLDALFDPRLVRMNAIEADLVALGAAHWRDIYPPLAATAEYVEHLRGLDASDGVQALAHHYTRYLGDLSGGQAIASLVARHYGAAPEQLRFFRFEQIESVVRYKRAYRENLNRLDLTDEQVRLLVAEVDASFSFNGALFDALAA</sequence>
<evidence type="ECO:0000313" key="6">
    <source>
        <dbReference type="EMBL" id="NYJ19629.1"/>
    </source>
</evidence>
<feature type="binding site" description="axial binding residue" evidence="5">
    <location>
        <position position="24"/>
    </location>
    <ligand>
        <name>heme b</name>
        <dbReference type="ChEBI" id="CHEBI:60344"/>
    </ligand>
    <ligandPart>
        <name>Fe</name>
        <dbReference type="ChEBI" id="CHEBI:18248"/>
    </ligandPart>
</feature>
<dbReference type="GO" id="GO:0046872">
    <property type="term" value="F:metal ion binding"/>
    <property type="evidence" value="ECO:0007669"/>
    <property type="project" value="UniProtKB-KW"/>
</dbReference>
<dbReference type="GO" id="GO:0042167">
    <property type="term" value="P:heme catabolic process"/>
    <property type="evidence" value="ECO:0007669"/>
    <property type="project" value="TreeGrafter"/>
</dbReference>
<organism evidence="6 7">
    <name type="scientific">Glaciibacter psychrotolerans</name>
    <dbReference type="NCBI Taxonomy" id="670054"/>
    <lineage>
        <taxon>Bacteria</taxon>
        <taxon>Bacillati</taxon>
        <taxon>Actinomycetota</taxon>
        <taxon>Actinomycetes</taxon>
        <taxon>Micrococcales</taxon>
        <taxon>Microbacteriaceae</taxon>
        <taxon>Glaciibacter</taxon>
    </lineage>
</organism>
<keyword evidence="7" id="KW-1185">Reference proteome</keyword>
<dbReference type="Gene3D" id="1.20.910.10">
    <property type="entry name" value="Heme oxygenase-like"/>
    <property type="match status" value="1"/>
</dbReference>
<reference evidence="6 7" key="1">
    <citation type="submission" date="2020-07" db="EMBL/GenBank/DDBJ databases">
        <title>Sequencing the genomes of 1000 actinobacteria strains.</title>
        <authorList>
            <person name="Klenk H.-P."/>
        </authorList>
    </citation>
    <scope>NUCLEOTIDE SEQUENCE [LARGE SCALE GENOMIC DNA]</scope>
    <source>
        <strain evidence="6 7">LI1</strain>
    </source>
</reference>
<dbReference type="PIRSF" id="PIRSF000343">
    <property type="entry name" value="Haem_Oase"/>
    <property type="match status" value="1"/>
</dbReference>
<dbReference type="GO" id="GO:0006979">
    <property type="term" value="P:response to oxidative stress"/>
    <property type="evidence" value="ECO:0007669"/>
    <property type="project" value="TreeGrafter"/>
</dbReference>
<dbReference type="GO" id="GO:0020037">
    <property type="term" value="F:heme binding"/>
    <property type="evidence" value="ECO:0007669"/>
    <property type="project" value="TreeGrafter"/>
</dbReference>
<dbReference type="GO" id="GO:0004392">
    <property type="term" value="F:heme oxygenase (decyclizing) activity"/>
    <property type="evidence" value="ECO:0007669"/>
    <property type="project" value="UniProtKB-EC"/>
</dbReference>
<keyword evidence="6" id="KW-0560">Oxidoreductase</keyword>
<dbReference type="SUPFAM" id="SSF48613">
    <property type="entry name" value="Heme oxygenase-like"/>
    <property type="match status" value="1"/>
</dbReference>
<keyword evidence="1 4" id="KW-0349">Heme</keyword>
<dbReference type="GO" id="GO:0006788">
    <property type="term" value="P:heme oxidation"/>
    <property type="evidence" value="ECO:0007669"/>
    <property type="project" value="InterPro"/>
</dbReference>
<feature type="binding site" evidence="4">
    <location>
        <position position="181"/>
    </location>
    <ligand>
        <name>heme b</name>
        <dbReference type="ChEBI" id="CHEBI:60344"/>
    </ligand>
</feature>
<evidence type="ECO:0000256" key="4">
    <source>
        <dbReference type="PIRSR" id="PIRSR000343-1"/>
    </source>
</evidence>
<evidence type="ECO:0000256" key="1">
    <source>
        <dbReference type="ARBA" id="ARBA00022617"/>
    </source>
</evidence>
<gene>
    <name evidence="6" type="ORF">HNR05_001420</name>
</gene>
<dbReference type="RefSeq" id="WP_179578361.1">
    <property type="nucleotide sequence ID" value="NZ_JACCFM010000001.1"/>
</dbReference>
<evidence type="ECO:0000256" key="5">
    <source>
        <dbReference type="PIRSR" id="PIRSR000343-2"/>
    </source>
</evidence>
<feature type="binding site" evidence="4">
    <location>
        <position position="134"/>
    </location>
    <ligand>
        <name>heme b</name>
        <dbReference type="ChEBI" id="CHEBI:60344"/>
    </ligand>
</feature>
<evidence type="ECO:0000256" key="2">
    <source>
        <dbReference type="ARBA" id="ARBA00022723"/>
    </source>
</evidence>
<dbReference type="PRINTS" id="PR00088">
    <property type="entry name" value="HAEMOXYGNASE"/>
</dbReference>
<dbReference type="EMBL" id="JACCFM010000001">
    <property type="protein sequence ID" value="NYJ19629.1"/>
    <property type="molecule type" value="Genomic_DNA"/>
</dbReference>
<dbReference type="PANTHER" id="PTHR10720">
    <property type="entry name" value="HEME OXYGENASE"/>
    <property type="match status" value="1"/>
</dbReference>
<dbReference type="InterPro" id="IPR016053">
    <property type="entry name" value="Haem_Oase-like"/>
</dbReference>
<dbReference type="InterPro" id="IPR016084">
    <property type="entry name" value="Haem_Oase-like_multi-hlx"/>
</dbReference>
<keyword evidence="3 5" id="KW-0408">Iron</keyword>
<dbReference type="EC" id="1.14.14.18" evidence="6"/>
<proteinExistence type="predicted"/>
<evidence type="ECO:0000313" key="7">
    <source>
        <dbReference type="Proteomes" id="UP000537260"/>
    </source>
</evidence>
<feature type="binding site" evidence="4">
    <location>
        <position position="17"/>
    </location>
    <ligand>
        <name>heme b</name>
        <dbReference type="ChEBI" id="CHEBI:60344"/>
    </ligand>
</feature>
<dbReference type="InterPro" id="IPR002051">
    <property type="entry name" value="Haem_Oase"/>
</dbReference>
<protein>
    <submittedName>
        <fullName evidence="6">Heme oxygenase</fullName>
        <ecNumber evidence="6">1.14.14.18</ecNumber>
    </submittedName>
</protein>
<accession>A0A7Z0EDG2</accession>